<dbReference type="GO" id="GO:0009982">
    <property type="term" value="F:pseudouridine synthase activity"/>
    <property type="evidence" value="ECO:0007669"/>
    <property type="project" value="InterPro"/>
</dbReference>
<evidence type="ECO:0000313" key="6">
    <source>
        <dbReference type="EMBL" id="MBB5185435.1"/>
    </source>
</evidence>
<protein>
    <recommendedName>
        <fullName evidence="3">RNA pseudouridylate synthase</fullName>
    </recommendedName>
    <alternativeName>
        <fullName evidence="4">RNA-uridine isomerase</fullName>
    </alternativeName>
</protein>
<keyword evidence="6" id="KW-0413">Isomerase</keyword>
<evidence type="ECO:0000259" key="5">
    <source>
        <dbReference type="Pfam" id="PF00849"/>
    </source>
</evidence>
<name>A0A7W8D4K6_9FIRM</name>
<comment type="caution">
    <text evidence="6">The sequence shown here is derived from an EMBL/GenBank/DDBJ whole genome shotgun (WGS) entry which is preliminary data.</text>
</comment>
<evidence type="ECO:0000256" key="3">
    <source>
        <dbReference type="ARBA" id="ARBA00031870"/>
    </source>
</evidence>
<comment type="catalytic activity">
    <reaction evidence="1">
        <text>a uridine in RNA = a pseudouridine in RNA</text>
        <dbReference type="Rhea" id="RHEA:48348"/>
        <dbReference type="Rhea" id="RHEA-COMP:12068"/>
        <dbReference type="Rhea" id="RHEA-COMP:12069"/>
        <dbReference type="ChEBI" id="CHEBI:65314"/>
        <dbReference type="ChEBI" id="CHEBI:65315"/>
    </reaction>
</comment>
<dbReference type="InterPro" id="IPR050188">
    <property type="entry name" value="RluA_PseudoU_synthase"/>
</dbReference>
<gene>
    <name evidence="6" type="ORF">HNQ43_001492</name>
</gene>
<evidence type="ECO:0000256" key="4">
    <source>
        <dbReference type="ARBA" id="ARBA00033164"/>
    </source>
</evidence>
<proteinExistence type="inferred from homology"/>
<dbReference type="CDD" id="cd02869">
    <property type="entry name" value="PseudoU_synth_RluA_like"/>
    <property type="match status" value="1"/>
</dbReference>
<dbReference type="AlphaFoldDB" id="A0A7W8D4K6"/>
<dbReference type="RefSeq" id="WP_183376380.1">
    <property type="nucleotide sequence ID" value="NZ_JACHHD010000015.1"/>
</dbReference>
<comment type="similarity">
    <text evidence="2">Belongs to the pseudouridine synthase RluA family.</text>
</comment>
<dbReference type="GO" id="GO:0140098">
    <property type="term" value="F:catalytic activity, acting on RNA"/>
    <property type="evidence" value="ECO:0007669"/>
    <property type="project" value="UniProtKB-ARBA"/>
</dbReference>
<dbReference type="GO" id="GO:0003723">
    <property type="term" value="F:RNA binding"/>
    <property type="evidence" value="ECO:0007669"/>
    <property type="project" value="InterPro"/>
</dbReference>
<dbReference type="SUPFAM" id="SSF55120">
    <property type="entry name" value="Pseudouridine synthase"/>
    <property type="match status" value="1"/>
</dbReference>
<dbReference type="PANTHER" id="PTHR21600:SF87">
    <property type="entry name" value="RNA PSEUDOURIDYLATE SYNTHASE DOMAIN-CONTAINING PROTEIN 1"/>
    <property type="match status" value="1"/>
</dbReference>
<evidence type="ECO:0000313" key="7">
    <source>
        <dbReference type="Proteomes" id="UP000521313"/>
    </source>
</evidence>
<organism evidence="6 7">
    <name type="scientific">Faecalicoccus acidiformans</name>
    <dbReference type="NCBI Taxonomy" id="915173"/>
    <lineage>
        <taxon>Bacteria</taxon>
        <taxon>Bacillati</taxon>
        <taxon>Bacillota</taxon>
        <taxon>Erysipelotrichia</taxon>
        <taxon>Erysipelotrichales</taxon>
        <taxon>Erysipelotrichaceae</taxon>
        <taxon>Faecalicoccus</taxon>
    </lineage>
</organism>
<feature type="domain" description="Pseudouridine synthase RsuA/RluA-like" evidence="5">
    <location>
        <begin position="86"/>
        <end position="233"/>
    </location>
</feature>
<evidence type="ECO:0000256" key="1">
    <source>
        <dbReference type="ARBA" id="ARBA00000073"/>
    </source>
</evidence>
<dbReference type="Pfam" id="PF00849">
    <property type="entry name" value="PseudoU_synth_2"/>
    <property type="match status" value="1"/>
</dbReference>
<dbReference type="InterPro" id="IPR020103">
    <property type="entry name" value="PsdUridine_synth_cat_dom_sf"/>
</dbReference>
<sequence length="285" mass="33176">MNMTASYNILQCTPYQLRFQVMKPIRLDELRNHFFCSKKHWNRCTDFSIPTLEPKKNYTISFKMQAKSCEYSNQPVSVVYEDSFCIVAFKPAFLLVHDDGHHTDTLQGRINAYLDSQKWPYNAQAIHRIDTEASGLVLFCKFPFFQPFFDHQMGTHLIQKEYLCIVKGILSSKHGILQNPIAKDRHDANKMRISKTGKPCSTLYTVLEEKSNTSLIQVQIQTGRRHQIRVHMKNLGHPIYNDPLYGKIEDSRGMLLQSKQLRFHVPFQKDPVTVISPKDPRMILE</sequence>
<dbReference type="Proteomes" id="UP000521313">
    <property type="component" value="Unassembled WGS sequence"/>
</dbReference>
<dbReference type="GO" id="GO:0000455">
    <property type="term" value="P:enzyme-directed rRNA pseudouridine synthesis"/>
    <property type="evidence" value="ECO:0007669"/>
    <property type="project" value="TreeGrafter"/>
</dbReference>
<evidence type="ECO:0000256" key="2">
    <source>
        <dbReference type="ARBA" id="ARBA00010876"/>
    </source>
</evidence>
<reference evidence="6 7" key="1">
    <citation type="submission" date="2020-08" db="EMBL/GenBank/DDBJ databases">
        <title>Genomic Encyclopedia of Type Strains, Phase IV (KMG-IV): sequencing the most valuable type-strain genomes for metagenomic binning, comparative biology and taxonomic classification.</title>
        <authorList>
            <person name="Goeker M."/>
        </authorList>
    </citation>
    <scope>NUCLEOTIDE SEQUENCE [LARGE SCALE GENOMIC DNA]</scope>
    <source>
        <strain evidence="6 7">DSM 26963</strain>
    </source>
</reference>
<dbReference type="PANTHER" id="PTHR21600">
    <property type="entry name" value="MITOCHONDRIAL RNA PSEUDOURIDINE SYNTHASE"/>
    <property type="match status" value="1"/>
</dbReference>
<dbReference type="InterPro" id="IPR006145">
    <property type="entry name" value="PsdUridine_synth_RsuA/RluA"/>
</dbReference>
<accession>A0A7W8D4K6</accession>
<dbReference type="Gene3D" id="3.30.2350.10">
    <property type="entry name" value="Pseudouridine synthase"/>
    <property type="match status" value="1"/>
</dbReference>
<dbReference type="EMBL" id="JACHHD010000015">
    <property type="protein sequence ID" value="MBB5185435.1"/>
    <property type="molecule type" value="Genomic_DNA"/>
</dbReference>